<evidence type="ECO:0000256" key="1">
    <source>
        <dbReference type="SAM" id="Phobius"/>
    </source>
</evidence>
<keyword evidence="1" id="KW-0812">Transmembrane</keyword>
<dbReference type="RefSeq" id="WP_143232764.1">
    <property type="nucleotide sequence ID" value="NZ_BOMU01000078.1"/>
</dbReference>
<gene>
    <name evidence="3" type="ORF">SAMN06264365_118166</name>
</gene>
<evidence type="ECO:0000313" key="4">
    <source>
        <dbReference type="Proteomes" id="UP000198415"/>
    </source>
</evidence>
<name>A0A239FN53_9ACTN</name>
<dbReference type="OrthoDB" id="3292674at2"/>
<feature type="transmembrane region" description="Helical" evidence="1">
    <location>
        <begin position="152"/>
        <end position="171"/>
    </location>
</feature>
<keyword evidence="1" id="KW-1133">Transmembrane helix</keyword>
<keyword evidence="4" id="KW-1185">Reference proteome</keyword>
<sequence length="178" mass="18643">MPPVPRFRRRRVSLIAAATAALVMAIAAAVTLTASPAAAAWQTLPGTPTANCVLKNSKNNTYRAVYGYTATKAATIPAGDNNRLYLLGGRTQNTTATVTTDFEPGIHPATFATDWITSDTTVLWWVGGQVATATWNTSSCGNNITLPAAGNGAGPLVALLVAGVVAMFVLWRNRRKAA</sequence>
<evidence type="ECO:0008006" key="5">
    <source>
        <dbReference type="Google" id="ProtNLM"/>
    </source>
</evidence>
<reference evidence="3 4" key="1">
    <citation type="submission" date="2017-06" db="EMBL/GenBank/DDBJ databases">
        <authorList>
            <person name="Kim H.J."/>
            <person name="Triplett B.A."/>
        </authorList>
    </citation>
    <scope>NUCLEOTIDE SEQUENCE [LARGE SCALE GENOMIC DNA]</scope>
    <source>
        <strain evidence="3 4">DSM 43151</strain>
    </source>
</reference>
<keyword evidence="2" id="KW-0732">Signal</keyword>
<dbReference type="AlphaFoldDB" id="A0A239FN53"/>
<evidence type="ECO:0000256" key="2">
    <source>
        <dbReference type="SAM" id="SignalP"/>
    </source>
</evidence>
<dbReference type="EMBL" id="FZNR01000018">
    <property type="protein sequence ID" value="SNS58267.1"/>
    <property type="molecule type" value="Genomic_DNA"/>
</dbReference>
<accession>A0A239FN53</accession>
<keyword evidence="1" id="KW-0472">Membrane</keyword>
<evidence type="ECO:0000313" key="3">
    <source>
        <dbReference type="EMBL" id="SNS58267.1"/>
    </source>
</evidence>
<dbReference type="PROSITE" id="PS51318">
    <property type="entry name" value="TAT"/>
    <property type="match status" value="1"/>
</dbReference>
<dbReference type="Proteomes" id="UP000198415">
    <property type="component" value="Unassembled WGS sequence"/>
</dbReference>
<dbReference type="InterPro" id="IPR006311">
    <property type="entry name" value="TAT_signal"/>
</dbReference>
<organism evidence="3 4">
    <name type="scientific">Actinoplanes regularis</name>
    <dbReference type="NCBI Taxonomy" id="52697"/>
    <lineage>
        <taxon>Bacteria</taxon>
        <taxon>Bacillati</taxon>
        <taxon>Actinomycetota</taxon>
        <taxon>Actinomycetes</taxon>
        <taxon>Micromonosporales</taxon>
        <taxon>Micromonosporaceae</taxon>
        <taxon>Actinoplanes</taxon>
    </lineage>
</organism>
<protein>
    <recommendedName>
        <fullName evidence="5">LPXTG-motif cell wall anchor domain-containing protein</fullName>
    </recommendedName>
</protein>
<feature type="chain" id="PRO_5012941161" description="LPXTG-motif cell wall anchor domain-containing protein" evidence="2">
    <location>
        <begin position="40"/>
        <end position="178"/>
    </location>
</feature>
<feature type="signal peptide" evidence="2">
    <location>
        <begin position="1"/>
        <end position="39"/>
    </location>
</feature>
<proteinExistence type="predicted"/>